<dbReference type="STRING" id="797210.Halxa_3019"/>
<protein>
    <submittedName>
        <fullName evidence="9">NADH dehydrogenase (Quinone)</fullName>
        <ecNumber evidence="9">1.6.99.5</ecNumber>
    </submittedName>
</protein>
<dbReference type="eggNOG" id="arCOG01537">
    <property type="taxonomic scope" value="Archaea"/>
</dbReference>
<comment type="subcellular location">
    <subcellularLocation>
        <location evidence="1">Cell membrane</location>
        <topology evidence="1">Multi-pass membrane protein</topology>
    </subcellularLocation>
</comment>
<evidence type="ECO:0000259" key="8">
    <source>
        <dbReference type="Pfam" id="PF00361"/>
    </source>
</evidence>
<keyword evidence="9" id="KW-0560">Oxidoreductase</keyword>
<dbReference type="InterPro" id="IPR050586">
    <property type="entry name" value="CPA3_Na-H_Antiporter_D"/>
</dbReference>
<dbReference type="OrthoDB" id="101192at2157"/>
<proteinExistence type="predicted"/>
<feature type="transmembrane region" description="Helical" evidence="7">
    <location>
        <begin position="6"/>
        <end position="28"/>
    </location>
</feature>
<dbReference type="EMBL" id="CP002839">
    <property type="protein sequence ID" value="AEH37635.1"/>
    <property type="molecule type" value="Genomic_DNA"/>
</dbReference>
<dbReference type="RefSeq" id="WP_013880525.1">
    <property type="nucleotide sequence ID" value="NC_015666.1"/>
</dbReference>
<feature type="transmembrane region" description="Helical" evidence="7">
    <location>
        <begin position="330"/>
        <end position="355"/>
    </location>
</feature>
<feature type="transmembrane region" description="Helical" evidence="7">
    <location>
        <begin position="303"/>
        <end position="324"/>
    </location>
</feature>
<sequence length="526" mass="54338">MNSELLVPLFIVAPIIAATLPIALGLWFDRTGWPIAGLTTLGLFGGAVYLAREVYAGGEAVTHELGGYPRTYGIQLVADQFSMLIVLLITAVALGVLAFTRRGGPRGNTFYSAYLLLTGGLLGISLTGDVFNLFVFLEITSLATYALVASGDGPEAAVAALKYLILGTVAASMYLIGVAFVFMATGTLNMVELATEIPDADPTLIRAGFAFMIVGFATKVAQWPLHSWQPSAYERAPDGVTPLIAALVSTASAYAFGRLIVTVFEVDYLAAMPRAGPIVVTIGCVSVLAGTVLAVIQREVKRMLAYSSVSQFGLVLAAYGVVIAGQSETAFVGAAIHLVGHGLLKAGLFLGVALVATSYGARTVDEYAGLATDRPVAAGSIAVLLLALVGVPPGIGFVGKWYIAVGAVQSELWPVAAVIFLSTMLTLAYAARLLEKMYFTPPAAERPRPTGTAATDGGTDDDPSGPDTAPGTVDPAAAFRTKGSPDAVSFGMLAVVVVAALAAVALGFAGGTLADMLAPFLTEVFN</sequence>
<feature type="region of interest" description="Disordered" evidence="6">
    <location>
        <begin position="444"/>
        <end position="476"/>
    </location>
</feature>
<feature type="transmembrane region" description="Helical" evidence="7">
    <location>
        <begin position="133"/>
        <end position="151"/>
    </location>
</feature>
<evidence type="ECO:0000256" key="4">
    <source>
        <dbReference type="ARBA" id="ARBA00022989"/>
    </source>
</evidence>
<name>F8D5D3_HALXS</name>
<feature type="transmembrane region" description="Helical" evidence="7">
    <location>
        <begin position="376"/>
        <end position="399"/>
    </location>
</feature>
<feature type="transmembrane region" description="Helical" evidence="7">
    <location>
        <begin position="243"/>
        <end position="264"/>
    </location>
</feature>
<dbReference type="EC" id="1.6.99.5" evidence="9"/>
<feature type="transmembrane region" description="Helical" evidence="7">
    <location>
        <begin position="276"/>
        <end position="296"/>
    </location>
</feature>
<feature type="transmembrane region" description="Helical" evidence="7">
    <location>
        <begin position="411"/>
        <end position="431"/>
    </location>
</feature>
<evidence type="ECO:0000313" key="9">
    <source>
        <dbReference type="EMBL" id="AEH37635.1"/>
    </source>
</evidence>
<dbReference type="Proteomes" id="UP000006794">
    <property type="component" value="Chromosome"/>
</dbReference>
<keyword evidence="2" id="KW-1003">Cell membrane</keyword>
<dbReference type="GO" id="GO:0008137">
    <property type="term" value="F:NADH dehydrogenase (ubiquinone) activity"/>
    <property type="evidence" value="ECO:0007669"/>
    <property type="project" value="InterPro"/>
</dbReference>
<evidence type="ECO:0000256" key="3">
    <source>
        <dbReference type="ARBA" id="ARBA00022692"/>
    </source>
</evidence>
<dbReference type="HOGENOM" id="CLU_007100_9_5_2"/>
<dbReference type="GO" id="GO:0042773">
    <property type="term" value="P:ATP synthesis coupled electron transport"/>
    <property type="evidence" value="ECO:0007669"/>
    <property type="project" value="InterPro"/>
</dbReference>
<feature type="transmembrane region" description="Helical" evidence="7">
    <location>
        <begin position="109"/>
        <end position="127"/>
    </location>
</feature>
<dbReference type="InterPro" id="IPR003918">
    <property type="entry name" value="NADH_UbQ_OxRdtase"/>
</dbReference>
<evidence type="ECO:0000256" key="1">
    <source>
        <dbReference type="ARBA" id="ARBA00004651"/>
    </source>
</evidence>
<dbReference type="GO" id="GO:0016491">
    <property type="term" value="F:oxidoreductase activity"/>
    <property type="evidence" value="ECO:0007669"/>
    <property type="project" value="UniProtKB-KW"/>
</dbReference>
<keyword evidence="3 7" id="KW-0812">Transmembrane</keyword>
<dbReference type="PANTHER" id="PTHR42703:SF1">
    <property type="entry name" value="NA(+)_H(+) ANTIPORTER SUBUNIT D1"/>
    <property type="match status" value="1"/>
</dbReference>
<dbReference type="AlphaFoldDB" id="F8D5D3"/>
<reference evidence="9 10" key="1">
    <citation type="journal article" date="2012" name="Stand. Genomic Sci.">
        <title>Complete genome sequence of Halopiger xanaduensis type strain (SH-6(T)).</title>
        <authorList>
            <person name="Anderson I."/>
            <person name="Tindall B.J."/>
            <person name="Rohde M."/>
            <person name="Lucas S."/>
            <person name="Han J."/>
            <person name="Lapidus A."/>
            <person name="Cheng J.F."/>
            <person name="Goodwin L."/>
            <person name="Pitluck S."/>
            <person name="Peters L."/>
            <person name="Pati A."/>
            <person name="Mikhailova N."/>
            <person name="Pagani I."/>
            <person name="Teshima H."/>
            <person name="Han C."/>
            <person name="Tapia R."/>
            <person name="Land M."/>
            <person name="Woyke T."/>
            <person name="Klenk H.P."/>
            <person name="Kyrpides N."/>
            <person name="Ivanova N."/>
        </authorList>
    </citation>
    <scope>NUCLEOTIDE SEQUENCE [LARGE SCALE GENOMIC DNA]</scope>
    <source>
        <strain evidence="10">DSM 18323 / JCM 14033 / SH-6</strain>
    </source>
</reference>
<dbReference type="Pfam" id="PF00361">
    <property type="entry name" value="Proton_antipo_M"/>
    <property type="match status" value="1"/>
</dbReference>
<dbReference type="GO" id="GO:0005886">
    <property type="term" value="C:plasma membrane"/>
    <property type="evidence" value="ECO:0007669"/>
    <property type="project" value="UniProtKB-SubCell"/>
</dbReference>
<dbReference type="GeneID" id="10797972"/>
<evidence type="ECO:0000313" key="10">
    <source>
        <dbReference type="Proteomes" id="UP000006794"/>
    </source>
</evidence>
<keyword evidence="5 7" id="KW-0472">Membrane</keyword>
<keyword evidence="10" id="KW-1185">Reference proteome</keyword>
<accession>F8D5D3</accession>
<evidence type="ECO:0000256" key="5">
    <source>
        <dbReference type="ARBA" id="ARBA00023136"/>
    </source>
</evidence>
<feature type="transmembrane region" description="Helical" evidence="7">
    <location>
        <begin position="490"/>
        <end position="514"/>
    </location>
</feature>
<feature type="domain" description="NADH:quinone oxidoreductase/Mrp antiporter transmembrane" evidence="8">
    <location>
        <begin position="128"/>
        <end position="426"/>
    </location>
</feature>
<dbReference type="PANTHER" id="PTHR42703">
    <property type="entry name" value="NADH DEHYDROGENASE"/>
    <property type="match status" value="1"/>
</dbReference>
<evidence type="ECO:0000256" key="7">
    <source>
        <dbReference type="SAM" id="Phobius"/>
    </source>
</evidence>
<feature type="transmembrane region" description="Helical" evidence="7">
    <location>
        <begin position="204"/>
        <end position="222"/>
    </location>
</feature>
<evidence type="ECO:0000256" key="6">
    <source>
        <dbReference type="SAM" id="MobiDB-lite"/>
    </source>
</evidence>
<evidence type="ECO:0000256" key="2">
    <source>
        <dbReference type="ARBA" id="ARBA00022475"/>
    </source>
</evidence>
<feature type="transmembrane region" description="Helical" evidence="7">
    <location>
        <begin position="35"/>
        <end position="52"/>
    </location>
</feature>
<keyword evidence="4 7" id="KW-1133">Transmembrane helix</keyword>
<dbReference type="PRINTS" id="PR01437">
    <property type="entry name" value="NUOXDRDTASE4"/>
</dbReference>
<gene>
    <name evidence="9" type="ordered locus">Halxa_3019</name>
</gene>
<feature type="transmembrane region" description="Helical" evidence="7">
    <location>
        <begin position="72"/>
        <end position="97"/>
    </location>
</feature>
<dbReference type="KEGG" id="hxa:Halxa_3019"/>
<feature type="transmembrane region" description="Helical" evidence="7">
    <location>
        <begin position="163"/>
        <end position="184"/>
    </location>
</feature>
<organism evidence="9 10">
    <name type="scientific">Halopiger xanaduensis (strain DSM 18323 / JCM 14033 / SH-6)</name>
    <dbReference type="NCBI Taxonomy" id="797210"/>
    <lineage>
        <taxon>Archaea</taxon>
        <taxon>Methanobacteriati</taxon>
        <taxon>Methanobacteriota</taxon>
        <taxon>Stenosarchaea group</taxon>
        <taxon>Halobacteria</taxon>
        <taxon>Halobacteriales</taxon>
        <taxon>Natrialbaceae</taxon>
        <taxon>Halopiger</taxon>
    </lineage>
</organism>
<dbReference type="InterPro" id="IPR001750">
    <property type="entry name" value="ND/Mrp_TM"/>
</dbReference>